<dbReference type="AlphaFoldDB" id="A0A399EGQ8"/>
<feature type="transmembrane region" description="Helical" evidence="7">
    <location>
        <begin position="449"/>
        <end position="468"/>
    </location>
</feature>
<protein>
    <submittedName>
        <fullName evidence="8">Teichuronic acid biosynthesis protein TuaB</fullName>
    </submittedName>
</protein>
<dbReference type="OrthoDB" id="9770347at2"/>
<dbReference type="Pfam" id="PF13440">
    <property type="entry name" value="Polysacc_synt_3"/>
    <property type="match status" value="1"/>
</dbReference>
<dbReference type="EMBL" id="QWKZ01000083">
    <property type="protein sequence ID" value="RIH83315.1"/>
    <property type="molecule type" value="Genomic_DNA"/>
</dbReference>
<reference evidence="8 9" key="1">
    <citation type="submission" date="2018-08" db="EMBL/GenBank/DDBJ databases">
        <title>Meiothermus luteus KCTC 52599 genome sequencing project.</title>
        <authorList>
            <person name="Da Costa M.S."/>
            <person name="Albuquerque L."/>
            <person name="Raposo P."/>
            <person name="Froufe H.J.C."/>
            <person name="Barroso C.S."/>
            <person name="Egas C."/>
        </authorList>
    </citation>
    <scope>NUCLEOTIDE SEQUENCE [LARGE SCALE GENOMIC DNA]</scope>
    <source>
        <strain evidence="8 9">KCTC 52599</strain>
    </source>
</reference>
<feature type="transmembrane region" description="Helical" evidence="7">
    <location>
        <begin position="423"/>
        <end position="443"/>
    </location>
</feature>
<name>A0A399EGQ8_9DEIN</name>
<evidence type="ECO:0000256" key="6">
    <source>
        <dbReference type="ARBA" id="ARBA00023136"/>
    </source>
</evidence>
<feature type="transmembrane region" description="Helical" evidence="7">
    <location>
        <begin position="256"/>
        <end position="278"/>
    </location>
</feature>
<feature type="transmembrane region" description="Helical" evidence="7">
    <location>
        <begin position="54"/>
        <end position="78"/>
    </location>
</feature>
<gene>
    <name evidence="8" type="primary">tuaB</name>
    <name evidence="8" type="ORF">Mlute_02227</name>
</gene>
<feature type="transmembrane region" description="Helical" evidence="7">
    <location>
        <begin position="98"/>
        <end position="115"/>
    </location>
</feature>
<comment type="similarity">
    <text evidence="2">Belongs to the polysaccharide synthase family.</text>
</comment>
<feature type="transmembrane region" description="Helical" evidence="7">
    <location>
        <begin position="330"/>
        <end position="353"/>
    </location>
</feature>
<dbReference type="PANTHER" id="PTHR30250">
    <property type="entry name" value="PST FAMILY PREDICTED COLANIC ACID TRANSPORTER"/>
    <property type="match status" value="1"/>
</dbReference>
<dbReference type="RefSeq" id="WP_119360771.1">
    <property type="nucleotide sequence ID" value="NZ_QWKZ01000083.1"/>
</dbReference>
<accession>A0A399EGQ8</accession>
<evidence type="ECO:0000256" key="2">
    <source>
        <dbReference type="ARBA" id="ARBA00007430"/>
    </source>
</evidence>
<evidence type="ECO:0000256" key="4">
    <source>
        <dbReference type="ARBA" id="ARBA00022692"/>
    </source>
</evidence>
<evidence type="ECO:0000313" key="9">
    <source>
        <dbReference type="Proteomes" id="UP000265800"/>
    </source>
</evidence>
<evidence type="ECO:0000256" key="3">
    <source>
        <dbReference type="ARBA" id="ARBA00022475"/>
    </source>
</evidence>
<evidence type="ECO:0000256" key="1">
    <source>
        <dbReference type="ARBA" id="ARBA00004651"/>
    </source>
</evidence>
<sequence length="485" mass="54183">MSDLSEQTLSPRDLGHQAVRSATALMVRQVVVQGLNVVGGILLARLLTPTEFGLYAIVTFLLTFLAAFGGTGLAASLIRQPNEPVELEYRSVYTIQQVIVIALVLVLWMAAPWIAHAYRLPPDNAWIFRLVALSLLATSFMVIPQVRLERHLAFDKLALVEIAQAFTYNVTAVFLAWWGLGPLSFAIALLLRSITGAILANWISPWKIGWSWDWNTARKHLEFGLFLQGGQVVSLIKDSITPVFVGLYLGAESVGYINWAQMVANYTVMALMVFQRLYMPMFARLQQDRVLLARFVERVLLVTNAITAPVSVLTLVLIEPITRLIFGEKWLVALPIFYLLVLANLVVASSTPLQGLLNALGQSQTTFAFTLLWAGITWVLGLPFVYWFGDIGFAITNVVVQVTNLWLFAIVRKQLPICIWGPVLSTWATSLLVGVIVWLLAQLATVPNLYILVGFFLLGLLLFGVIFAQRHKTTVRELYWAWKVR</sequence>
<evidence type="ECO:0000313" key="8">
    <source>
        <dbReference type="EMBL" id="RIH83315.1"/>
    </source>
</evidence>
<comment type="caution">
    <text evidence="8">The sequence shown here is derived from an EMBL/GenBank/DDBJ whole genome shotgun (WGS) entry which is preliminary data.</text>
</comment>
<evidence type="ECO:0000256" key="5">
    <source>
        <dbReference type="ARBA" id="ARBA00022989"/>
    </source>
</evidence>
<keyword evidence="6 7" id="KW-0472">Membrane</keyword>
<feature type="transmembrane region" description="Helical" evidence="7">
    <location>
        <begin position="158"/>
        <end position="179"/>
    </location>
</feature>
<feature type="transmembrane region" description="Helical" evidence="7">
    <location>
        <begin position="299"/>
        <end position="318"/>
    </location>
</feature>
<proteinExistence type="inferred from homology"/>
<feature type="transmembrane region" description="Helical" evidence="7">
    <location>
        <begin position="127"/>
        <end position="146"/>
    </location>
</feature>
<dbReference type="PANTHER" id="PTHR30250:SF10">
    <property type="entry name" value="LIPOPOLYSACCHARIDE BIOSYNTHESIS PROTEIN WZXC"/>
    <property type="match status" value="1"/>
</dbReference>
<evidence type="ECO:0000256" key="7">
    <source>
        <dbReference type="SAM" id="Phobius"/>
    </source>
</evidence>
<dbReference type="Proteomes" id="UP000265800">
    <property type="component" value="Unassembled WGS sequence"/>
</dbReference>
<keyword evidence="9" id="KW-1185">Reference proteome</keyword>
<feature type="transmembrane region" description="Helical" evidence="7">
    <location>
        <begin position="391"/>
        <end position="411"/>
    </location>
</feature>
<keyword evidence="4 7" id="KW-0812">Transmembrane</keyword>
<organism evidence="8 9">
    <name type="scientific">Meiothermus luteus</name>
    <dbReference type="NCBI Taxonomy" id="2026184"/>
    <lineage>
        <taxon>Bacteria</taxon>
        <taxon>Thermotogati</taxon>
        <taxon>Deinococcota</taxon>
        <taxon>Deinococci</taxon>
        <taxon>Thermales</taxon>
        <taxon>Thermaceae</taxon>
        <taxon>Meiothermus</taxon>
    </lineage>
</organism>
<feature type="transmembrane region" description="Helical" evidence="7">
    <location>
        <begin position="365"/>
        <end position="385"/>
    </location>
</feature>
<comment type="subcellular location">
    <subcellularLocation>
        <location evidence="1">Cell membrane</location>
        <topology evidence="1">Multi-pass membrane protein</topology>
    </subcellularLocation>
</comment>
<dbReference type="GO" id="GO:0005886">
    <property type="term" value="C:plasma membrane"/>
    <property type="evidence" value="ECO:0007669"/>
    <property type="project" value="UniProtKB-SubCell"/>
</dbReference>
<keyword evidence="5 7" id="KW-1133">Transmembrane helix</keyword>
<dbReference type="InterPro" id="IPR050833">
    <property type="entry name" value="Poly_Biosynth_Transport"/>
</dbReference>
<keyword evidence="3" id="KW-1003">Cell membrane</keyword>